<dbReference type="Proteomes" id="UP000620124">
    <property type="component" value="Unassembled WGS sequence"/>
</dbReference>
<feature type="compositionally biased region" description="Acidic residues" evidence="1">
    <location>
        <begin position="427"/>
        <end position="436"/>
    </location>
</feature>
<evidence type="ECO:0000313" key="2">
    <source>
        <dbReference type="EMBL" id="KAF7365914.1"/>
    </source>
</evidence>
<gene>
    <name evidence="2" type="ORF">MVEN_00466500</name>
</gene>
<organism evidence="2 3">
    <name type="scientific">Mycena venus</name>
    <dbReference type="NCBI Taxonomy" id="2733690"/>
    <lineage>
        <taxon>Eukaryota</taxon>
        <taxon>Fungi</taxon>
        <taxon>Dikarya</taxon>
        <taxon>Basidiomycota</taxon>
        <taxon>Agaricomycotina</taxon>
        <taxon>Agaricomycetes</taxon>
        <taxon>Agaricomycetidae</taxon>
        <taxon>Agaricales</taxon>
        <taxon>Marasmiineae</taxon>
        <taxon>Mycenaceae</taxon>
        <taxon>Mycena</taxon>
    </lineage>
</organism>
<evidence type="ECO:0000256" key="1">
    <source>
        <dbReference type="SAM" id="MobiDB-lite"/>
    </source>
</evidence>
<protein>
    <submittedName>
        <fullName evidence="2">Uncharacterized protein</fullName>
    </submittedName>
</protein>
<dbReference type="EMBL" id="JACAZI010000003">
    <property type="protein sequence ID" value="KAF7365914.1"/>
    <property type="molecule type" value="Genomic_DNA"/>
</dbReference>
<accession>A0A8H6YWD0</accession>
<dbReference type="AlphaFoldDB" id="A0A8H6YWD0"/>
<proteinExistence type="predicted"/>
<keyword evidence="3" id="KW-1185">Reference proteome</keyword>
<feature type="region of interest" description="Disordered" evidence="1">
    <location>
        <begin position="422"/>
        <end position="453"/>
    </location>
</feature>
<reference evidence="2" key="1">
    <citation type="submission" date="2020-05" db="EMBL/GenBank/DDBJ databases">
        <title>Mycena genomes resolve the evolution of fungal bioluminescence.</title>
        <authorList>
            <person name="Tsai I.J."/>
        </authorList>
    </citation>
    <scope>NUCLEOTIDE SEQUENCE</scope>
    <source>
        <strain evidence="2">CCC161011</strain>
    </source>
</reference>
<name>A0A8H6YWD0_9AGAR</name>
<dbReference type="OrthoDB" id="2976884at2759"/>
<evidence type="ECO:0000313" key="3">
    <source>
        <dbReference type="Proteomes" id="UP000620124"/>
    </source>
</evidence>
<comment type="caution">
    <text evidence="2">The sequence shown here is derived from an EMBL/GenBank/DDBJ whole genome shotgun (WGS) entry which is preliminary data.</text>
</comment>
<sequence>MQTSVWSRIPIELAREIASHNADDMSSLRSMSLVSRTMRATAIEHLFSSVHFACAEDFPWWAEMVRRTPVLGAIVKRAKFSSVRWCRRRKVLPSWSKLNRAAVPPMLESLPNVRMVQWDVCDTLNLEMAVAYLALFPNMTELRVMRTTFDSWHAAARFFSACGQIKVLSLVDTAVRSEEADGPPLGTGLIPAFGALEVLSITTLTYSEEYVARLLEEYPPRSLKTLTFDSPRGWYENPIRLTSLLLIEKLLRLGTHSLVNLTLESTFLDKEWQLDSAANNKFIEMLRMLPVFPALTVLTIWLGPNHQARRMLSALAAPALTTLIFRIGLYGEYGDQDHISLTTILDEVFPWSGSDTESMGSFLTCRFPSFGRLAFHFCVYIDAEMHFNVSLRRAMERDLKERLAETGADVRKYMEAPWRWEGSYSEPETEASDDESDSRSSDGSESDSPPKGS</sequence>